<gene>
    <name evidence="6" type="ORF">BBK91_027135</name>
    <name evidence="5" type="ORF">BBL17_029120</name>
</gene>
<keyword evidence="7" id="KW-1185">Reference proteome</keyword>
<dbReference type="InterPro" id="IPR009057">
    <property type="entry name" value="Homeodomain-like_sf"/>
</dbReference>
<comment type="caution">
    <text evidence="6">The sequence shown here is derived from an EMBL/GenBank/DDBJ whole genome shotgun (WGS) entry which is preliminary data.</text>
</comment>
<sequence length="323" mass="36509">MPVLNSVANTVPTRFRFDLLTHDDNDRLQSDSLCPVGFTSLGREPVRLKFGGTKIRDFCVWKTESATGFEARPRVVSDLVTIRFPISGGLARKDGREEVNIDRGQGVIIPFRDMEYERTSRSASMISCTIASVSIFQKMQALYGEERSTFASFVPVVDVNIPQIRIFRTALLRLHDNLQQHGDHNPLSFPIVEELLVFHLLSCWPTTAAVRPTADQVNNRVLRNALDYIEANLASPITVSEIAFAAGVSVRSLQIAFRESKGITPVQYIIECRLDRVHDALKRGFAPGYISQIANAWGFQHHADFSRRYRKRFGETPKQTRTR</sequence>
<evidence type="ECO:0000313" key="8">
    <source>
        <dbReference type="Proteomes" id="UP000179536"/>
    </source>
</evidence>
<name>A0ABD6HFB7_AGRVI</name>
<proteinExistence type="predicted"/>
<evidence type="ECO:0000256" key="2">
    <source>
        <dbReference type="ARBA" id="ARBA00023125"/>
    </source>
</evidence>
<dbReference type="Proteomes" id="UP000179536">
    <property type="component" value="Unassembled WGS sequence"/>
</dbReference>
<keyword evidence="1" id="KW-0805">Transcription regulation</keyword>
<dbReference type="Pfam" id="PF12833">
    <property type="entry name" value="HTH_18"/>
    <property type="match status" value="1"/>
</dbReference>
<evidence type="ECO:0000259" key="4">
    <source>
        <dbReference type="PROSITE" id="PS01124"/>
    </source>
</evidence>
<dbReference type="PROSITE" id="PS00041">
    <property type="entry name" value="HTH_ARAC_FAMILY_1"/>
    <property type="match status" value="1"/>
</dbReference>
<keyword evidence="3" id="KW-0804">Transcription</keyword>
<protein>
    <submittedName>
        <fullName evidence="6">Helix-turn-helix domain-containing protein</fullName>
    </submittedName>
</protein>
<evidence type="ECO:0000313" key="5">
    <source>
        <dbReference type="EMBL" id="MUO45770.1"/>
    </source>
</evidence>
<accession>A0ABD6HFB7</accession>
<dbReference type="EMBL" id="MBFA02000063">
    <property type="protein sequence ID" value="MUP13468.1"/>
    <property type="molecule type" value="Genomic_DNA"/>
</dbReference>
<reference evidence="7 8" key="1">
    <citation type="submission" date="2019-11" db="EMBL/GenBank/DDBJ databases">
        <title>Whole-genome sequencing of Allorhizobium vitis.</title>
        <authorList>
            <person name="Gan H.M."/>
            <person name="Savka M.A."/>
        </authorList>
    </citation>
    <scope>NUCLEOTIDE SEQUENCE [LARGE SCALE GENOMIC DNA]</scope>
    <source>
        <strain evidence="6 8">RF2/1</strain>
        <strain evidence="5 7">T1/7</strain>
    </source>
</reference>
<dbReference type="PROSITE" id="PS01124">
    <property type="entry name" value="HTH_ARAC_FAMILY_2"/>
    <property type="match status" value="1"/>
</dbReference>
<evidence type="ECO:0000313" key="7">
    <source>
        <dbReference type="Proteomes" id="UP000179454"/>
    </source>
</evidence>
<keyword evidence="2" id="KW-0238">DNA-binding</keyword>
<dbReference type="GO" id="GO:0003677">
    <property type="term" value="F:DNA binding"/>
    <property type="evidence" value="ECO:0007669"/>
    <property type="project" value="UniProtKB-KW"/>
</dbReference>
<dbReference type="PANTHER" id="PTHR46796">
    <property type="entry name" value="HTH-TYPE TRANSCRIPTIONAL ACTIVATOR RHAS-RELATED"/>
    <property type="match status" value="1"/>
</dbReference>
<feature type="domain" description="HTH araC/xylS-type" evidence="4">
    <location>
        <begin position="223"/>
        <end position="323"/>
    </location>
</feature>
<dbReference type="InterPro" id="IPR018062">
    <property type="entry name" value="HTH_AraC-typ_CS"/>
</dbReference>
<dbReference type="InterPro" id="IPR018060">
    <property type="entry name" value="HTH_AraC"/>
</dbReference>
<dbReference type="EMBL" id="MBFE02000080">
    <property type="protein sequence ID" value="MUO45770.1"/>
    <property type="molecule type" value="Genomic_DNA"/>
</dbReference>
<dbReference type="SUPFAM" id="SSF46689">
    <property type="entry name" value="Homeodomain-like"/>
    <property type="match status" value="2"/>
</dbReference>
<dbReference type="InterPro" id="IPR050204">
    <property type="entry name" value="AraC_XylS_family_regulators"/>
</dbReference>
<dbReference type="InterPro" id="IPR020449">
    <property type="entry name" value="Tscrpt_reg_AraC-type_HTH"/>
</dbReference>
<dbReference type="Proteomes" id="UP000179454">
    <property type="component" value="Unassembled WGS sequence"/>
</dbReference>
<dbReference type="SMR" id="A0ABD6HFB7"/>
<dbReference type="PANTHER" id="PTHR46796:SF12">
    <property type="entry name" value="HTH-TYPE DNA-BINDING TRANSCRIPTIONAL ACTIVATOR EUTR"/>
    <property type="match status" value="1"/>
</dbReference>
<evidence type="ECO:0000256" key="3">
    <source>
        <dbReference type="ARBA" id="ARBA00023163"/>
    </source>
</evidence>
<dbReference type="Gene3D" id="1.10.10.60">
    <property type="entry name" value="Homeodomain-like"/>
    <property type="match status" value="1"/>
</dbReference>
<organism evidence="6 8">
    <name type="scientific">Agrobacterium vitis</name>
    <name type="common">Rhizobium vitis</name>
    <dbReference type="NCBI Taxonomy" id="373"/>
    <lineage>
        <taxon>Bacteria</taxon>
        <taxon>Pseudomonadati</taxon>
        <taxon>Pseudomonadota</taxon>
        <taxon>Alphaproteobacteria</taxon>
        <taxon>Hyphomicrobiales</taxon>
        <taxon>Rhizobiaceae</taxon>
        <taxon>Rhizobium/Agrobacterium group</taxon>
        <taxon>Agrobacterium</taxon>
    </lineage>
</organism>
<evidence type="ECO:0000313" key="6">
    <source>
        <dbReference type="EMBL" id="MUP13468.1"/>
    </source>
</evidence>
<evidence type="ECO:0000256" key="1">
    <source>
        <dbReference type="ARBA" id="ARBA00023015"/>
    </source>
</evidence>
<dbReference type="RefSeq" id="WP_012650509.1">
    <property type="nucleotide sequence ID" value="NZ_AP023282.1"/>
</dbReference>
<dbReference type="GO" id="GO:0006355">
    <property type="term" value="P:regulation of DNA-templated transcription"/>
    <property type="evidence" value="ECO:0007669"/>
    <property type="project" value="UniProtKB-ARBA"/>
</dbReference>
<dbReference type="SMART" id="SM00342">
    <property type="entry name" value="HTH_ARAC"/>
    <property type="match status" value="1"/>
</dbReference>
<dbReference type="AlphaFoldDB" id="A0ABD6HFB7"/>
<dbReference type="PRINTS" id="PR00032">
    <property type="entry name" value="HTHARAC"/>
</dbReference>